<dbReference type="GO" id="GO:0051301">
    <property type="term" value="P:cell division"/>
    <property type="evidence" value="ECO:0007669"/>
    <property type="project" value="UniProtKB-KW"/>
</dbReference>
<dbReference type="GO" id="GO:0005874">
    <property type="term" value="C:microtubule"/>
    <property type="evidence" value="ECO:0007669"/>
    <property type="project" value="UniProtKB-KW"/>
</dbReference>
<feature type="compositionally biased region" description="Low complexity" evidence="14">
    <location>
        <begin position="156"/>
        <end position="173"/>
    </location>
</feature>
<dbReference type="GO" id="GO:0005814">
    <property type="term" value="C:centriole"/>
    <property type="evidence" value="ECO:0007669"/>
    <property type="project" value="UniProtKB-SubCell"/>
</dbReference>
<evidence type="ECO:0000259" key="15">
    <source>
        <dbReference type="PROSITE" id="PS50245"/>
    </source>
</evidence>
<dbReference type="GO" id="GO:0051286">
    <property type="term" value="C:cell tip"/>
    <property type="evidence" value="ECO:0007669"/>
    <property type="project" value="TreeGrafter"/>
</dbReference>
<dbReference type="GO" id="GO:0005819">
    <property type="term" value="C:spindle"/>
    <property type="evidence" value="ECO:0007669"/>
    <property type="project" value="UniProtKB-SubCell"/>
</dbReference>
<feature type="coiled-coil region" evidence="13">
    <location>
        <begin position="285"/>
        <end position="574"/>
    </location>
</feature>
<dbReference type="GO" id="GO:0000743">
    <property type="term" value="P:nuclear migration involved in conjugation with cellular fusion"/>
    <property type="evidence" value="ECO:0007669"/>
    <property type="project" value="TreeGrafter"/>
</dbReference>
<keyword evidence="12" id="KW-0131">Cell cycle</keyword>
<evidence type="ECO:0000256" key="2">
    <source>
        <dbReference type="ARBA" id="ARBA00004186"/>
    </source>
</evidence>
<keyword evidence="7" id="KW-0493">Microtubule</keyword>
<dbReference type="Proteomes" id="UP000245771">
    <property type="component" value="Unassembled WGS sequence"/>
</dbReference>
<feature type="region of interest" description="Disordered" evidence="14">
    <location>
        <begin position="1"/>
        <end position="25"/>
    </location>
</feature>
<keyword evidence="9" id="KW-0243">Dynein</keyword>
<keyword evidence="10 13" id="KW-0175">Coiled coil</keyword>
<organism evidence="16 17">
    <name type="scientific">Meira miltonrushii</name>
    <dbReference type="NCBI Taxonomy" id="1280837"/>
    <lineage>
        <taxon>Eukaryota</taxon>
        <taxon>Fungi</taxon>
        <taxon>Dikarya</taxon>
        <taxon>Basidiomycota</taxon>
        <taxon>Ustilaginomycotina</taxon>
        <taxon>Exobasidiomycetes</taxon>
        <taxon>Exobasidiales</taxon>
        <taxon>Brachybasidiaceae</taxon>
        <taxon>Meira</taxon>
    </lineage>
</organism>
<reference evidence="16 17" key="1">
    <citation type="journal article" date="2018" name="Mol. Biol. Evol.">
        <title>Broad Genomic Sampling Reveals a Smut Pathogenic Ancestry of the Fungal Clade Ustilaginomycotina.</title>
        <authorList>
            <person name="Kijpornyongpan T."/>
            <person name="Mondo S.J."/>
            <person name="Barry K."/>
            <person name="Sandor L."/>
            <person name="Lee J."/>
            <person name="Lipzen A."/>
            <person name="Pangilinan J."/>
            <person name="LaButti K."/>
            <person name="Hainaut M."/>
            <person name="Henrissat B."/>
            <person name="Grigoriev I.V."/>
            <person name="Spatafora J.W."/>
            <person name="Aime M.C."/>
        </authorList>
    </citation>
    <scope>NUCLEOTIDE SEQUENCE [LARGE SCALE GENOMIC DNA]</scope>
    <source>
        <strain evidence="16 17">MCA 3882</strain>
    </source>
</reference>
<dbReference type="GO" id="GO:0030286">
    <property type="term" value="C:dynein complex"/>
    <property type="evidence" value="ECO:0007669"/>
    <property type="project" value="UniProtKB-KW"/>
</dbReference>
<dbReference type="GO" id="GO:0005816">
    <property type="term" value="C:spindle pole body"/>
    <property type="evidence" value="ECO:0007669"/>
    <property type="project" value="TreeGrafter"/>
</dbReference>
<evidence type="ECO:0000256" key="6">
    <source>
        <dbReference type="ARBA" id="ARBA00022618"/>
    </source>
</evidence>
<accession>A0A316VGN4</accession>
<comment type="similarity">
    <text evidence="4">Belongs to the dynactin 150 kDa subunit family.</text>
</comment>
<dbReference type="RefSeq" id="XP_025356998.1">
    <property type="nucleotide sequence ID" value="XM_025496881.1"/>
</dbReference>
<dbReference type="PANTHER" id="PTHR18916">
    <property type="entry name" value="DYNACTIN 1-RELATED MICROTUBULE-BINDING"/>
    <property type="match status" value="1"/>
</dbReference>
<evidence type="ECO:0000256" key="13">
    <source>
        <dbReference type="SAM" id="Coils"/>
    </source>
</evidence>
<evidence type="ECO:0000256" key="5">
    <source>
        <dbReference type="ARBA" id="ARBA00022490"/>
    </source>
</evidence>
<dbReference type="Gene3D" id="2.30.30.190">
    <property type="entry name" value="CAP Gly-rich-like domain"/>
    <property type="match status" value="1"/>
</dbReference>
<keyword evidence="11" id="KW-0206">Cytoskeleton</keyword>
<feature type="compositionally biased region" description="Low complexity" evidence="14">
    <location>
        <begin position="106"/>
        <end position="136"/>
    </location>
</feature>
<dbReference type="PANTHER" id="PTHR18916:SF6">
    <property type="entry name" value="DYNACTIN SUBUNIT 1"/>
    <property type="match status" value="1"/>
</dbReference>
<dbReference type="OrthoDB" id="2130750at2759"/>
<evidence type="ECO:0000313" key="16">
    <source>
        <dbReference type="EMBL" id="PWN36696.1"/>
    </source>
</evidence>
<feature type="region of interest" description="Disordered" evidence="14">
    <location>
        <begin position="106"/>
        <end position="275"/>
    </location>
</feature>
<dbReference type="EMBL" id="KZ819602">
    <property type="protein sequence ID" value="PWN36696.1"/>
    <property type="molecule type" value="Genomic_DNA"/>
</dbReference>
<dbReference type="PROSITE" id="PS50245">
    <property type="entry name" value="CAP_GLY_2"/>
    <property type="match status" value="1"/>
</dbReference>
<dbReference type="AlphaFoldDB" id="A0A316VGN4"/>
<evidence type="ECO:0000256" key="14">
    <source>
        <dbReference type="SAM" id="MobiDB-lite"/>
    </source>
</evidence>
<dbReference type="Pfam" id="PF01302">
    <property type="entry name" value="CAP_GLY"/>
    <property type="match status" value="1"/>
</dbReference>
<keyword evidence="8" id="KW-0498">Mitosis</keyword>
<dbReference type="InterPro" id="IPR000938">
    <property type="entry name" value="CAP-Gly_domain"/>
</dbReference>
<dbReference type="STRING" id="1280837.A0A316VGN4"/>
<evidence type="ECO:0000256" key="12">
    <source>
        <dbReference type="ARBA" id="ARBA00023306"/>
    </source>
</evidence>
<proteinExistence type="inferred from homology"/>
<evidence type="ECO:0000256" key="8">
    <source>
        <dbReference type="ARBA" id="ARBA00022776"/>
    </source>
</evidence>
<feature type="compositionally biased region" description="Low complexity" evidence="14">
    <location>
        <begin position="8"/>
        <end position="19"/>
    </location>
</feature>
<feature type="domain" description="CAP-Gly" evidence="15">
    <location>
        <begin position="47"/>
        <end position="89"/>
    </location>
</feature>
<evidence type="ECO:0000256" key="10">
    <source>
        <dbReference type="ARBA" id="ARBA00023054"/>
    </source>
</evidence>
<evidence type="ECO:0000256" key="9">
    <source>
        <dbReference type="ARBA" id="ARBA00023017"/>
    </source>
</evidence>
<keyword evidence="5" id="KW-0963">Cytoplasm</keyword>
<dbReference type="SMART" id="SM01052">
    <property type="entry name" value="CAP_GLY"/>
    <property type="match status" value="1"/>
</dbReference>
<dbReference type="InParanoid" id="A0A316VGN4"/>
<dbReference type="InterPro" id="IPR022157">
    <property type="entry name" value="Dynactin"/>
</dbReference>
<keyword evidence="6" id="KW-0132">Cell division</keyword>
<evidence type="ECO:0000256" key="4">
    <source>
        <dbReference type="ARBA" id="ARBA00011010"/>
    </source>
</evidence>
<keyword evidence="17" id="KW-1185">Reference proteome</keyword>
<evidence type="ECO:0000256" key="3">
    <source>
        <dbReference type="ARBA" id="ARBA00004544"/>
    </source>
</evidence>
<dbReference type="Pfam" id="PF12455">
    <property type="entry name" value="Dynactin"/>
    <property type="match status" value="1"/>
</dbReference>
<evidence type="ECO:0000256" key="7">
    <source>
        <dbReference type="ARBA" id="ARBA00022701"/>
    </source>
</evidence>
<sequence length="1208" mass="133637">MSNPAETARAARNAAASSSQEGANQPLRLHQRCELSSYGQGEILFVGQTSFSHGIWVGIALDDTAGKHDGVVQGKRYFTAHPGHGIFVRSSQVHIEEAVAPPAISRAPPAANRIPASRSGQVLSRSSIASTSRSVSPNKPAARVSRPSSILPPPSAASAASAFGASARQQAGSPQKRASLAPKTPARTSTAGIASGASTSALNPRTPARTATTATGRAPQSTVARRAVGTASSTPGSTTSRATPANRTPKTTGTSSSRSSRPPTSFDVGEGEDDDDLMAMIRAKLRIAEKKREEDRETIREAERIQQESEQFLVVKPKMAAKQQELQNELKDLHRQEREWNTFKEEHEREMAELTDQVEILTLDKEMAEERAEAASEELQLLKDRVEELQLDIEVLREENARFESGPVEEGEKLSVGYIQLEKQNERLKEALLRLRDLTAESDSEQKQKIAAMEKELRELDEIQASYESTLAKLEQSEALLEDLKIQLDDALGAEEMLEQLTERNMALQEKNEELRLINEDLEALEELNDELEETHIETEKQLQEELDLKEIELREYHLRNDSLEANIVDYENTFVQFREVVLNLQSEAETLRNDKETRDVDRAAAAAEGQAIANLNLKLQSSTMKSQAKTIELEIGRLEASQAKRHLDITSVYLPKKYFEDDKDAVESLLFFQRIATKTEVIKTVVESSTDIAGSLVGVIDERLITICRMRHSLAHFIASSRQISALVQLASIPTFLKSGRMFKELVSIERTIDQHIDLLRREELKEDDCAKDYRRFVKMLEDFEFALLDGSSESIDSDLAAKELGSATLFDLDLDTIAAALGFSKQAQIGDGDTSGLLPTGDIDMRLNDLDISEVLFTPLQELINHIRSTKVPARKLLRRLAALYANDEAVKMEAIVKLPGLGHCSSQLVAFASMLATSFNEYVSSVRTNKSTFELKDILALVSEAAKEAMSSASNEDGSAQMSTSLAARAAAAWKPSLTETTNLGQTVTELLNAATEQDNVHKISGVAPWLGRVEEFRQEQDTAADTQRNYLKQTEDLRDLYKQIKVRDEVIEENRIKIERIAKQLQRSRQDNETVTTLRDDLVDMTKRMKAYEEGNSALQQELEQLQIQYERAVNDGARTTAGEGAAANAPSSDGAVPTLPTNPTTITPSGFFNPNMPTSGNYEVSYLVDQIEALRGAIRYLRLENGLIKGRDLLAQVQQLPAL</sequence>
<feature type="compositionally biased region" description="Low complexity" evidence="14">
    <location>
        <begin position="227"/>
        <end position="265"/>
    </location>
</feature>
<feature type="compositionally biased region" description="Low complexity" evidence="14">
    <location>
        <begin position="188"/>
        <end position="219"/>
    </location>
</feature>
<dbReference type="PROSITE" id="PS00845">
    <property type="entry name" value="CAP_GLY_1"/>
    <property type="match status" value="1"/>
</dbReference>
<evidence type="ECO:0000313" key="17">
    <source>
        <dbReference type="Proteomes" id="UP000245771"/>
    </source>
</evidence>
<feature type="region of interest" description="Disordered" evidence="14">
    <location>
        <begin position="1126"/>
        <end position="1159"/>
    </location>
</feature>
<protein>
    <recommendedName>
        <fullName evidence="15">CAP-Gly domain-containing protein</fullName>
    </recommendedName>
</protein>
<dbReference type="GeneID" id="37018662"/>
<name>A0A316VGN4_9BASI</name>
<gene>
    <name evidence="16" type="ORF">FA14DRAFT_128921</name>
</gene>
<comment type="subcellular location">
    <subcellularLocation>
        <location evidence="3">Cytoplasm</location>
        <location evidence="3">Cell cortex</location>
    </subcellularLocation>
    <subcellularLocation>
        <location evidence="1">Cytoplasm</location>
        <location evidence="1">Cytoskeleton</location>
        <location evidence="1">Microtubule organizing center</location>
        <location evidence="1">Centrosome</location>
        <location evidence="1">Centriole</location>
    </subcellularLocation>
    <subcellularLocation>
        <location evidence="2">Cytoplasm</location>
        <location evidence="2">Cytoskeleton</location>
        <location evidence="2">Spindle</location>
    </subcellularLocation>
</comment>
<evidence type="ECO:0000256" key="1">
    <source>
        <dbReference type="ARBA" id="ARBA00004114"/>
    </source>
</evidence>
<evidence type="ECO:0000256" key="11">
    <source>
        <dbReference type="ARBA" id="ARBA00023212"/>
    </source>
</evidence>
<dbReference type="GO" id="GO:0000132">
    <property type="term" value="P:establishment of mitotic spindle orientation"/>
    <property type="evidence" value="ECO:0007669"/>
    <property type="project" value="TreeGrafter"/>
</dbReference>
<feature type="non-terminal residue" evidence="16">
    <location>
        <position position="1208"/>
    </location>
</feature>
<dbReference type="InterPro" id="IPR036859">
    <property type="entry name" value="CAP-Gly_dom_sf"/>
</dbReference>
<feature type="compositionally biased region" description="Low complexity" evidence="14">
    <location>
        <begin position="1142"/>
        <end position="1153"/>
    </location>
</feature>
<dbReference type="SUPFAM" id="SSF74924">
    <property type="entry name" value="Cap-Gly domain"/>
    <property type="match status" value="1"/>
</dbReference>
<feature type="coiled-coil region" evidence="13">
    <location>
        <begin position="1055"/>
        <end position="1120"/>
    </location>
</feature>